<evidence type="ECO:0000256" key="1">
    <source>
        <dbReference type="ARBA" id="ARBA00010923"/>
    </source>
</evidence>
<dbReference type="PANTHER" id="PTHR30408:SF13">
    <property type="entry name" value="TYPE I RESTRICTION ENZYME HINDI SPECIFICITY SUBUNIT"/>
    <property type="match status" value="1"/>
</dbReference>
<dbReference type="GO" id="GO:0003677">
    <property type="term" value="F:DNA binding"/>
    <property type="evidence" value="ECO:0007669"/>
    <property type="project" value="UniProtKB-KW"/>
</dbReference>
<dbReference type="GO" id="GO:0009035">
    <property type="term" value="F:type I site-specific deoxyribonuclease activity"/>
    <property type="evidence" value="ECO:0007669"/>
    <property type="project" value="UniProtKB-EC"/>
</dbReference>
<dbReference type="Gene3D" id="1.10.287.1120">
    <property type="entry name" value="Bipartite methylase S protein"/>
    <property type="match status" value="1"/>
</dbReference>
<dbReference type="InterPro" id="IPR044946">
    <property type="entry name" value="Restrct_endonuc_typeI_TRD_sf"/>
</dbReference>
<sequence length="412" mass="45279">MSEWRTVRIGDLGRVITGKTPPSAQPELFIGGIPFITPSDMSDDARHIQTERYLSTAWDVKERLILPSRSICVVCIASIGKVCMTLKPSHTNQQINSIVVDPSAFDAHFVYYSMRQKTDELRTRAAGTATPIINKSVFSDLEINCPSLETQARIAGILGAYDDLIEVNQRRIAVLEEMARGLFEEWFVRFRFPGHESVPLVDTPNGPLPEGWNCKTLGQMGAVITGKTPSKANPAFYGADVPFVKIPDMHQSMFIWQTADSLSSQGASSQMSKTVPAGSLCVSCIATVGLVSITTKPSQTNQQINTLVPHDPHWREYLYFALESLKAHLQNLGSNGATMTNVNKQKFSSVQIAIPTDELMSHYHDFAGPLLDLIAKLTLANQHLAASRDLLLPRLMTGQLSVAAAEKELEIA</sequence>
<dbReference type="Proteomes" id="UP000278756">
    <property type="component" value="Chromosome 1"/>
</dbReference>
<gene>
    <name evidence="5" type="ORF">EM6_1276</name>
</gene>
<feature type="domain" description="Type I restriction modification DNA specificity" evidence="4">
    <location>
        <begin position="1"/>
        <end position="177"/>
    </location>
</feature>
<evidence type="ECO:0000313" key="6">
    <source>
        <dbReference type="Proteomes" id="UP000278756"/>
    </source>
</evidence>
<evidence type="ECO:0000256" key="2">
    <source>
        <dbReference type="ARBA" id="ARBA00022747"/>
    </source>
</evidence>
<dbReference type="EC" id="3.1.21.3" evidence="5"/>
<keyword evidence="3" id="KW-0238">DNA-binding</keyword>
<dbReference type="RefSeq" id="WP_126421182.1">
    <property type="nucleotide sequence ID" value="NZ_AP018827.1"/>
</dbReference>
<dbReference type="EMBL" id="AP018827">
    <property type="protein sequence ID" value="BBF80691.1"/>
    <property type="molecule type" value="Genomic_DNA"/>
</dbReference>
<dbReference type="Gene3D" id="3.90.220.20">
    <property type="entry name" value="DNA methylase specificity domains"/>
    <property type="match status" value="2"/>
</dbReference>
<dbReference type="Pfam" id="PF01420">
    <property type="entry name" value="Methylase_S"/>
    <property type="match status" value="2"/>
</dbReference>
<evidence type="ECO:0000313" key="5">
    <source>
        <dbReference type="EMBL" id="BBF80691.1"/>
    </source>
</evidence>
<reference evidence="6" key="1">
    <citation type="journal article" date="2017" name="Biotechnol. Biofuels">
        <title>Evaluation of environmental bacterial communities as a factor affecting the growth of duckweed Lemna minor.</title>
        <authorList>
            <person name="Ishizawa H."/>
            <person name="Kuroda M."/>
            <person name="Morikawa M."/>
            <person name="Ike M."/>
        </authorList>
    </citation>
    <scope>NUCLEOTIDE SEQUENCE [LARGE SCALE GENOMIC DNA]</scope>
    <source>
        <strain evidence="6">M6</strain>
    </source>
</reference>
<feature type="domain" description="Type I restriction modification DNA specificity" evidence="4">
    <location>
        <begin position="209"/>
        <end position="357"/>
    </location>
</feature>
<proteinExistence type="inferred from homology"/>
<dbReference type="GO" id="GO:0009307">
    <property type="term" value="P:DNA restriction-modification system"/>
    <property type="evidence" value="ECO:0007669"/>
    <property type="project" value="UniProtKB-KW"/>
</dbReference>
<dbReference type="InterPro" id="IPR000055">
    <property type="entry name" value="Restrct_endonuc_typeI_TRD"/>
</dbReference>
<dbReference type="SUPFAM" id="SSF116734">
    <property type="entry name" value="DNA methylase specificity domain"/>
    <property type="match status" value="2"/>
</dbReference>
<dbReference type="REBASE" id="261286">
    <property type="entry name" value="S.AexM6ORF1277P"/>
</dbReference>
<dbReference type="CDD" id="cd17251">
    <property type="entry name" value="RMtype1_S_HinAWORF1578P-TRD2-CR2_like"/>
    <property type="match status" value="1"/>
</dbReference>
<dbReference type="OrthoDB" id="7210581at2"/>
<reference evidence="6" key="2">
    <citation type="journal article" date="2017" name="Plant Physiol. Biochem.">
        <title>Differential oxidative and antioxidative response of duckweed Lemna minor toward plant growth promoting/inhibiting bacteria.</title>
        <authorList>
            <person name="Ishizawa H."/>
            <person name="Kuroda M."/>
            <person name="Morikawa M."/>
            <person name="Ike M."/>
        </authorList>
    </citation>
    <scope>NUCLEOTIDE SEQUENCE [LARGE SCALE GENOMIC DNA]</scope>
    <source>
        <strain evidence="6">M6</strain>
    </source>
</reference>
<name>A0A3G9G4N2_9CAUL</name>
<comment type="similarity">
    <text evidence="1">Belongs to the type-I restriction system S methylase family.</text>
</comment>
<accession>A0A3G9G4N2</accession>
<keyword evidence="2" id="KW-0680">Restriction system</keyword>
<dbReference type="InterPro" id="IPR052021">
    <property type="entry name" value="Type-I_RS_S_subunit"/>
</dbReference>
<dbReference type="PANTHER" id="PTHR30408">
    <property type="entry name" value="TYPE-1 RESTRICTION ENZYME ECOKI SPECIFICITY PROTEIN"/>
    <property type="match status" value="1"/>
</dbReference>
<dbReference type="AlphaFoldDB" id="A0A3G9G4N2"/>
<organism evidence="5 6">
    <name type="scientific">Asticcacaulis excentricus</name>
    <dbReference type="NCBI Taxonomy" id="78587"/>
    <lineage>
        <taxon>Bacteria</taxon>
        <taxon>Pseudomonadati</taxon>
        <taxon>Pseudomonadota</taxon>
        <taxon>Alphaproteobacteria</taxon>
        <taxon>Caulobacterales</taxon>
        <taxon>Caulobacteraceae</taxon>
        <taxon>Asticcacaulis</taxon>
    </lineage>
</organism>
<evidence type="ECO:0000256" key="3">
    <source>
        <dbReference type="ARBA" id="ARBA00023125"/>
    </source>
</evidence>
<keyword evidence="5" id="KW-0378">Hydrolase</keyword>
<protein>
    <submittedName>
        <fullName evidence="5">Type I restriction-modification system, restriction subunit R</fullName>
        <ecNumber evidence="5">3.1.21.3</ecNumber>
    </submittedName>
</protein>
<evidence type="ECO:0000259" key="4">
    <source>
        <dbReference type="Pfam" id="PF01420"/>
    </source>
</evidence>
<dbReference type="CDD" id="cd17516">
    <property type="entry name" value="RMtype1_S_HinAWORF1578P-TRD2-CR2_like"/>
    <property type="match status" value="1"/>
</dbReference>